<protein>
    <submittedName>
        <fullName evidence="1">Uncharacterized protein</fullName>
    </submittedName>
</protein>
<dbReference type="Proteomes" id="UP001430953">
    <property type="component" value="Unassembled WGS sequence"/>
</dbReference>
<accession>A0AAW2FMH2</accession>
<dbReference type="AlphaFoldDB" id="A0AAW2FMH2"/>
<evidence type="ECO:0000313" key="1">
    <source>
        <dbReference type="EMBL" id="KAL0115170.1"/>
    </source>
</evidence>
<reference evidence="1 2" key="1">
    <citation type="submission" date="2023-03" db="EMBL/GenBank/DDBJ databases">
        <title>High recombination rates correlate with genetic variation in Cardiocondyla obscurior ants.</title>
        <authorList>
            <person name="Errbii M."/>
        </authorList>
    </citation>
    <scope>NUCLEOTIDE SEQUENCE [LARGE SCALE GENOMIC DNA]</scope>
    <source>
        <strain evidence="1">Alpha-2009</strain>
        <tissue evidence="1">Whole body</tissue>
    </source>
</reference>
<name>A0AAW2FMH2_9HYME</name>
<organism evidence="1 2">
    <name type="scientific">Cardiocondyla obscurior</name>
    <dbReference type="NCBI Taxonomy" id="286306"/>
    <lineage>
        <taxon>Eukaryota</taxon>
        <taxon>Metazoa</taxon>
        <taxon>Ecdysozoa</taxon>
        <taxon>Arthropoda</taxon>
        <taxon>Hexapoda</taxon>
        <taxon>Insecta</taxon>
        <taxon>Pterygota</taxon>
        <taxon>Neoptera</taxon>
        <taxon>Endopterygota</taxon>
        <taxon>Hymenoptera</taxon>
        <taxon>Apocrita</taxon>
        <taxon>Aculeata</taxon>
        <taxon>Formicoidea</taxon>
        <taxon>Formicidae</taxon>
        <taxon>Myrmicinae</taxon>
        <taxon>Cardiocondyla</taxon>
    </lineage>
</organism>
<comment type="caution">
    <text evidence="1">The sequence shown here is derived from an EMBL/GenBank/DDBJ whole genome shotgun (WGS) entry which is preliminary data.</text>
</comment>
<sequence length="51" mass="6030">MRESANNIISKYLLYHPARVFASGVTRHYPISKFSADFVRRARCFSPQRRQ</sequence>
<keyword evidence="2" id="KW-1185">Reference proteome</keyword>
<evidence type="ECO:0000313" key="2">
    <source>
        <dbReference type="Proteomes" id="UP001430953"/>
    </source>
</evidence>
<dbReference type="EMBL" id="JADYXP020000010">
    <property type="protein sequence ID" value="KAL0115170.1"/>
    <property type="molecule type" value="Genomic_DNA"/>
</dbReference>
<gene>
    <name evidence="1" type="ORF">PUN28_010642</name>
</gene>
<proteinExistence type="predicted"/>